<protein>
    <submittedName>
        <fullName evidence="1">Uncharacterized protein</fullName>
    </submittedName>
</protein>
<dbReference type="VEuPathDB" id="VectorBase:AMIN011620"/>
<reference evidence="1" key="2">
    <citation type="submission" date="2020-05" db="UniProtKB">
        <authorList>
            <consortium name="EnsemblMetazoa"/>
        </authorList>
    </citation>
    <scope>IDENTIFICATION</scope>
    <source>
        <strain evidence="1">MINIMUS1</strain>
    </source>
</reference>
<reference evidence="2" key="1">
    <citation type="submission" date="2013-03" db="EMBL/GenBank/DDBJ databases">
        <title>The Genome Sequence of Anopheles minimus MINIMUS1.</title>
        <authorList>
            <consortium name="The Broad Institute Genomics Platform"/>
            <person name="Neafsey D.E."/>
            <person name="Walton C."/>
            <person name="Walker B."/>
            <person name="Young S.K."/>
            <person name="Zeng Q."/>
            <person name="Gargeya S."/>
            <person name="Fitzgerald M."/>
            <person name="Haas B."/>
            <person name="Abouelleil A."/>
            <person name="Allen A.W."/>
            <person name="Alvarado L."/>
            <person name="Arachchi H.M."/>
            <person name="Berlin A.M."/>
            <person name="Chapman S.B."/>
            <person name="Gainer-Dewar J."/>
            <person name="Goldberg J."/>
            <person name="Griggs A."/>
            <person name="Gujja S."/>
            <person name="Hansen M."/>
            <person name="Howarth C."/>
            <person name="Imamovic A."/>
            <person name="Ireland A."/>
            <person name="Larimer J."/>
            <person name="McCowan C."/>
            <person name="Murphy C."/>
            <person name="Pearson M."/>
            <person name="Poon T.W."/>
            <person name="Priest M."/>
            <person name="Roberts A."/>
            <person name="Saif S."/>
            <person name="Shea T."/>
            <person name="Sisk P."/>
            <person name="Sykes S."/>
            <person name="Wortman J."/>
            <person name="Nusbaum C."/>
            <person name="Birren B."/>
        </authorList>
    </citation>
    <scope>NUCLEOTIDE SEQUENCE [LARGE SCALE GENOMIC DNA]</scope>
    <source>
        <strain evidence="2">MINIMUS1</strain>
    </source>
</reference>
<accession>A0A182WMI8</accession>
<dbReference type="AlphaFoldDB" id="A0A182WMI8"/>
<name>A0A182WMI8_9DIPT</name>
<sequence length="60" mass="7030">PIVFGRANRFVLLLPELLRSRRTGPWTETLFSVTIWATVSAAGVRYRRSKDYGQFRTRMQ</sequence>
<evidence type="ECO:0000313" key="1">
    <source>
        <dbReference type="EnsemblMetazoa" id="AMIN011620-PA"/>
    </source>
</evidence>
<keyword evidence="2" id="KW-1185">Reference proteome</keyword>
<organism evidence="1 2">
    <name type="scientific">Anopheles minimus</name>
    <dbReference type="NCBI Taxonomy" id="112268"/>
    <lineage>
        <taxon>Eukaryota</taxon>
        <taxon>Metazoa</taxon>
        <taxon>Ecdysozoa</taxon>
        <taxon>Arthropoda</taxon>
        <taxon>Hexapoda</taxon>
        <taxon>Insecta</taxon>
        <taxon>Pterygota</taxon>
        <taxon>Neoptera</taxon>
        <taxon>Endopterygota</taxon>
        <taxon>Diptera</taxon>
        <taxon>Nematocera</taxon>
        <taxon>Culicoidea</taxon>
        <taxon>Culicidae</taxon>
        <taxon>Anophelinae</taxon>
        <taxon>Anopheles</taxon>
    </lineage>
</organism>
<dbReference type="Proteomes" id="UP000075920">
    <property type="component" value="Unassembled WGS sequence"/>
</dbReference>
<dbReference type="EnsemblMetazoa" id="AMIN011620-RA">
    <property type="protein sequence ID" value="AMIN011620-PA"/>
    <property type="gene ID" value="AMIN011620"/>
</dbReference>
<evidence type="ECO:0000313" key="2">
    <source>
        <dbReference type="Proteomes" id="UP000075920"/>
    </source>
</evidence>
<proteinExistence type="predicted"/>